<protein>
    <submittedName>
        <fullName evidence="2">Uncharacterized protein</fullName>
    </submittedName>
</protein>
<keyword evidence="1" id="KW-0812">Transmembrane</keyword>
<dbReference type="AlphaFoldDB" id="A0A9E7KWC3"/>
<evidence type="ECO:0000313" key="2">
    <source>
        <dbReference type="EMBL" id="URE34612.1"/>
    </source>
</evidence>
<gene>
    <name evidence="2" type="ORF">MUK42_03614</name>
</gene>
<proteinExistence type="predicted"/>
<keyword evidence="1" id="KW-0472">Membrane</keyword>
<dbReference type="EMBL" id="CP097510">
    <property type="protein sequence ID" value="URE34612.1"/>
    <property type="molecule type" value="Genomic_DNA"/>
</dbReference>
<sequence>MPNPPHTAAWVAEFALRQPVEDWLANEIFLALPLPSFFFFSASWIESSITMGGRKESLSATGDWNR</sequence>
<evidence type="ECO:0000313" key="3">
    <source>
        <dbReference type="Proteomes" id="UP001055439"/>
    </source>
</evidence>
<accession>A0A9E7KWC3</accession>
<keyword evidence="1" id="KW-1133">Transmembrane helix</keyword>
<name>A0A9E7KWC3_9LILI</name>
<evidence type="ECO:0000256" key="1">
    <source>
        <dbReference type="SAM" id="Phobius"/>
    </source>
</evidence>
<feature type="transmembrane region" description="Helical" evidence="1">
    <location>
        <begin position="23"/>
        <end position="45"/>
    </location>
</feature>
<keyword evidence="3" id="KW-1185">Reference proteome</keyword>
<reference evidence="2" key="1">
    <citation type="submission" date="2022-05" db="EMBL/GenBank/DDBJ databases">
        <title>The Musa troglodytarum L. genome provides insights into the mechanism of non-climacteric behaviour and enrichment of carotenoids.</title>
        <authorList>
            <person name="Wang J."/>
        </authorList>
    </citation>
    <scope>NUCLEOTIDE SEQUENCE</scope>
    <source>
        <tissue evidence="2">Leaf</tissue>
    </source>
</reference>
<dbReference type="Proteomes" id="UP001055439">
    <property type="component" value="Chromosome 8"/>
</dbReference>
<organism evidence="2 3">
    <name type="scientific">Musa troglodytarum</name>
    <name type="common">fe'i banana</name>
    <dbReference type="NCBI Taxonomy" id="320322"/>
    <lineage>
        <taxon>Eukaryota</taxon>
        <taxon>Viridiplantae</taxon>
        <taxon>Streptophyta</taxon>
        <taxon>Embryophyta</taxon>
        <taxon>Tracheophyta</taxon>
        <taxon>Spermatophyta</taxon>
        <taxon>Magnoliopsida</taxon>
        <taxon>Liliopsida</taxon>
        <taxon>Zingiberales</taxon>
        <taxon>Musaceae</taxon>
        <taxon>Musa</taxon>
    </lineage>
</organism>